<organism evidence="1 2">
    <name type="scientific">Selenomonas sputigena</name>
    <dbReference type="NCBI Taxonomy" id="69823"/>
    <lineage>
        <taxon>Bacteria</taxon>
        <taxon>Bacillati</taxon>
        <taxon>Bacillota</taxon>
        <taxon>Negativicutes</taxon>
        <taxon>Selenomonadales</taxon>
        <taxon>Selenomonadaceae</taxon>
        <taxon>Selenomonas</taxon>
    </lineage>
</organism>
<sequence>MEHSEAYISFKNKMMHFQDDIEIIDMFYALIKRDNWENKEKLFDMFDREKHKSIARYKICDANREIVVTHLRATMYAAYVKELYEELTIYLKGVILESYKNATNTPERIVGNHSFNMSATEVLKRIRDGNIEKTVIDNIFQSLESERSTRSLIEKACKKLGIEVEKELINSAVSYLDIRHKLVHADGYADEAFRKKHPHLEYTNGFYIKLTYRILSDMRQTIFDLVEAIDRDGLRKELLKDHIKR</sequence>
<comment type="caution">
    <text evidence="1">The sequence shown here is derived from an EMBL/GenBank/DDBJ whole genome shotgun (WGS) entry which is preliminary data.</text>
</comment>
<accession>A0ABV3X558</accession>
<name>A0ABV3X558_9FIRM</name>
<dbReference type="Proteomes" id="UP001559623">
    <property type="component" value="Unassembled WGS sequence"/>
</dbReference>
<gene>
    <name evidence="1" type="ORF">QCO44_06745</name>
</gene>
<dbReference type="EMBL" id="JARVLH010000003">
    <property type="protein sequence ID" value="MEX5285336.1"/>
    <property type="molecule type" value="Genomic_DNA"/>
</dbReference>
<evidence type="ECO:0000313" key="2">
    <source>
        <dbReference type="Proteomes" id="UP001559623"/>
    </source>
</evidence>
<proteinExistence type="predicted"/>
<reference evidence="1 2" key="1">
    <citation type="submission" date="2023-04" db="EMBL/GenBank/DDBJ databases">
        <title>Genome Sequence of Selenomonas sputigena ATCC 33150.</title>
        <authorList>
            <person name="Miller D.P."/>
            <person name="Anvari S."/>
            <person name="Polson S.W."/>
            <person name="Macdonald M."/>
            <person name="Mcdowell J.V."/>
        </authorList>
    </citation>
    <scope>NUCLEOTIDE SEQUENCE [LARGE SCALE GENOMIC DNA]</scope>
    <source>
        <strain evidence="1 2">ATCC 33150</strain>
    </source>
</reference>
<evidence type="ECO:0008006" key="3">
    <source>
        <dbReference type="Google" id="ProtNLM"/>
    </source>
</evidence>
<evidence type="ECO:0000313" key="1">
    <source>
        <dbReference type="EMBL" id="MEX5285336.1"/>
    </source>
</evidence>
<keyword evidence="2" id="KW-1185">Reference proteome</keyword>
<dbReference type="RefSeq" id="WP_368847063.1">
    <property type="nucleotide sequence ID" value="NZ_CP194411.1"/>
</dbReference>
<protein>
    <recommendedName>
        <fullName evidence="3">RiboL-PSP-HEPN domain-containing protein</fullName>
    </recommendedName>
</protein>